<organism evidence="3 4">
    <name type="scientific">Pseudogemmatithrix spongiicola</name>
    <dbReference type="NCBI Taxonomy" id="3062599"/>
    <lineage>
        <taxon>Bacteria</taxon>
        <taxon>Pseudomonadati</taxon>
        <taxon>Gemmatimonadota</taxon>
        <taxon>Gemmatimonadia</taxon>
        <taxon>Gemmatimonadales</taxon>
        <taxon>Gemmatimonadaceae</taxon>
        <taxon>Pseudogemmatithrix</taxon>
    </lineage>
</organism>
<accession>A0AA49Q5W5</accession>
<dbReference type="InterPro" id="IPR000994">
    <property type="entry name" value="Pept_M24"/>
</dbReference>
<dbReference type="PANTHER" id="PTHR46112:SF3">
    <property type="entry name" value="AMINOPEPTIDASE YPDF"/>
    <property type="match status" value="1"/>
</dbReference>
<evidence type="ECO:0000313" key="4">
    <source>
        <dbReference type="Proteomes" id="UP001229955"/>
    </source>
</evidence>
<feature type="domain" description="Peptidase M24" evidence="1">
    <location>
        <begin position="165"/>
        <end position="375"/>
    </location>
</feature>
<gene>
    <name evidence="2" type="ORF">Strain138_002394</name>
    <name evidence="3" type="ORF">Strain318_002393</name>
</gene>
<dbReference type="Proteomes" id="UP001229955">
    <property type="component" value="Chromosome"/>
</dbReference>
<dbReference type="InterPro" id="IPR050659">
    <property type="entry name" value="Peptidase_M24B"/>
</dbReference>
<dbReference type="EMBL" id="CP130612">
    <property type="protein sequence ID" value="WKW13079.1"/>
    <property type="molecule type" value="Genomic_DNA"/>
</dbReference>
<protein>
    <submittedName>
        <fullName evidence="3">M24 family metallopeptidase</fullName>
    </submittedName>
</protein>
<keyword evidence="4" id="KW-1185">Reference proteome</keyword>
<proteinExistence type="predicted"/>
<dbReference type="RefSeq" id="WP_367885941.1">
    <property type="nucleotide sequence ID" value="NZ_CP130612.1"/>
</dbReference>
<dbReference type="EMBL" id="CP130613">
    <property type="protein sequence ID" value="WKW15985.1"/>
    <property type="molecule type" value="Genomic_DNA"/>
</dbReference>
<dbReference type="Pfam" id="PF00557">
    <property type="entry name" value="Peptidase_M24"/>
    <property type="match status" value="1"/>
</dbReference>
<dbReference type="KEGG" id="pspc:Strain318_002393"/>
<name>A0AA49K161_9BACT</name>
<dbReference type="PANTHER" id="PTHR46112">
    <property type="entry name" value="AMINOPEPTIDASE"/>
    <property type="match status" value="1"/>
</dbReference>
<evidence type="ECO:0000313" key="3">
    <source>
        <dbReference type="EMBL" id="WKW15985.1"/>
    </source>
</evidence>
<sequence>MLSTSTLPQLQAALRDAKLDGWLVYDFRGLNPVAAGVLGIRGMVTRRIFAWIPAEGTPQAIQHAIEPGPWAQWPAAWPAHVYSAWRDLEALLPTLVKGKRIAMEYAAGDAVPVVDRVPAGVIELVRAAGAEIVSSGELVTQFFAVWTEAETQSHREHAELLRGFAHAAFARVGAAIAAGTPIHEHEVMAWLQQQFAAHGLFTDHGPNVSASENAANPHYEPSAQHARRIVKGDVLLIDLWATKQQPGGMWADQTYMAVVGEPTPKQREVWAAIRDARDAAIALLSTKLAAGESVQGREADAAARAVIVERGYGQYFTHRTGHSIDARGLHGMGPNLDDLETRDERRLIQGVGFSIEPGIYIPGEFGMRTEVNAYVSPTGLVVTPVEYQRELVII</sequence>
<dbReference type="Gene3D" id="3.90.230.10">
    <property type="entry name" value="Creatinase/methionine aminopeptidase superfamily"/>
    <property type="match status" value="1"/>
</dbReference>
<evidence type="ECO:0000259" key="1">
    <source>
        <dbReference type="Pfam" id="PF00557"/>
    </source>
</evidence>
<evidence type="ECO:0000313" key="2">
    <source>
        <dbReference type="EMBL" id="WKW13079.1"/>
    </source>
</evidence>
<reference evidence="3" key="1">
    <citation type="submission" date="2023-07" db="EMBL/GenBank/DDBJ databases">
        <authorList>
            <person name="Haufschild T."/>
            <person name="Kallscheuer N."/>
            <person name="Hammer J."/>
            <person name="Kohn T."/>
            <person name="Kabuu M."/>
            <person name="Jogler M."/>
            <person name="Wohfarth N."/>
            <person name="Heuer A."/>
            <person name="Rohde M."/>
            <person name="van Teeseling M.C.F."/>
            <person name="Jogler C."/>
        </authorList>
    </citation>
    <scope>NUCLEOTIDE SEQUENCE</scope>
    <source>
        <strain evidence="2">Strain 138</strain>
        <strain evidence="3">Strain 318</strain>
    </source>
</reference>
<dbReference type="InterPro" id="IPR036005">
    <property type="entry name" value="Creatinase/aminopeptidase-like"/>
</dbReference>
<accession>A0AA49K161</accession>
<dbReference type="SUPFAM" id="SSF55920">
    <property type="entry name" value="Creatinase/aminopeptidase"/>
    <property type="match status" value="1"/>
</dbReference>
<dbReference type="AlphaFoldDB" id="A0AA49K161"/>